<keyword evidence="2" id="KW-1185">Reference proteome</keyword>
<reference evidence="1 2" key="1">
    <citation type="submission" date="2015-10" db="EMBL/GenBank/DDBJ databases">
        <title>Genome sequencing of Penicillium freii.</title>
        <authorList>
            <person name="Nguyen H.D."/>
            <person name="Visagie C.M."/>
            <person name="Seifert K.A."/>
        </authorList>
    </citation>
    <scope>NUCLEOTIDE SEQUENCE [LARGE SCALE GENOMIC DNA]</scope>
    <source>
        <strain evidence="1 2">DAOM 242723</strain>
    </source>
</reference>
<evidence type="ECO:0000313" key="2">
    <source>
        <dbReference type="Proteomes" id="UP000055045"/>
    </source>
</evidence>
<protein>
    <submittedName>
        <fullName evidence="1">Uncharacterized protein</fullName>
    </submittedName>
</protein>
<dbReference type="STRING" id="48697.A0A101MHS3"/>
<organism evidence="1 2">
    <name type="scientific">Penicillium freii</name>
    <dbReference type="NCBI Taxonomy" id="48697"/>
    <lineage>
        <taxon>Eukaryota</taxon>
        <taxon>Fungi</taxon>
        <taxon>Dikarya</taxon>
        <taxon>Ascomycota</taxon>
        <taxon>Pezizomycotina</taxon>
        <taxon>Eurotiomycetes</taxon>
        <taxon>Eurotiomycetidae</taxon>
        <taxon>Eurotiales</taxon>
        <taxon>Aspergillaceae</taxon>
        <taxon>Penicillium</taxon>
    </lineage>
</organism>
<sequence>MSIHYYDEELDRSLNLLKDEETLTDEYEDAVKKGDDLQRYVSRGMTVLSDSQKAATERIERLTAENGPLNTATYKIGAFTPQLKERKCQIRAQITKMQSKFKSPPLDYFQILDALTTLAGCSMNPLSALNAIKKGVDIWKSTQDYKDEKYKRDKQRIHRRRDLDL</sequence>
<gene>
    <name evidence="1" type="ORF">ACN42_g6328</name>
</gene>
<name>A0A101MHS3_PENFR</name>
<proteinExistence type="predicted"/>
<dbReference type="EMBL" id="LLXE01000160">
    <property type="protein sequence ID" value="KUM60792.1"/>
    <property type="molecule type" value="Genomic_DNA"/>
</dbReference>
<evidence type="ECO:0000313" key="1">
    <source>
        <dbReference type="EMBL" id="KUM60792.1"/>
    </source>
</evidence>
<dbReference type="AlphaFoldDB" id="A0A101MHS3"/>
<dbReference type="Proteomes" id="UP000055045">
    <property type="component" value="Unassembled WGS sequence"/>
</dbReference>
<comment type="caution">
    <text evidence="1">The sequence shown here is derived from an EMBL/GenBank/DDBJ whole genome shotgun (WGS) entry which is preliminary data.</text>
</comment>
<accession>A0A101MHS3</accession>